<feature type="chain" id="PRO_5040831249" evidence="1">
    <location>
        <begin position="37"/>
        <end position="68"/>
    </location>
</feature>
<comment type="caution">
    <text evidence="2">The sequence shown here is derived from an EMBL/GenBank/DDBJ whole genome shotgun (WGS) entry which is preliminary data.</text>
</comment>
<accession>A0A9W7WZL4</accession>
<evidence type="ECO:0000313" key="2">
    <source>
        <dbReference type="EMBL" id="KAI7811114.1"/>
    </source>
</evidence>
<reference evidence="2" key="1">
    <citation type="submission" date="2021-02" db="EMBL/GenBank/DDBJ databases">
        <title>Comparative genomics reveals that relaxation of natural selection precedes convergent phenotypic evolution of cavefish.</title>
        <authorList>
            <person name="Peng Z."/>
        </authorList>
    </citation>
    <scope>NUCLEOTIDE SEQUENCE</scope>
    <source>
        <tissue evidence="2">Muscle</tissue>
    </source>
</reference>
<feature type="signal peptide" evidence="1">
    <location>
        <begin position="1"/>
        <end position="36"/>
    </location>
</feature>
<gene>
    <name evidence="2" type="ORF">IRJ41_010576</name>
</gene>
<name>A0A9W7WZL4_TRIRA</name>
<sequence>MSQFIGRRGAWCEEPRRESFLLMLLLWPQIQGVSQGASVIKIQNFQVIFIGEGDMVAPGPICTHLTAV</sequence>
<dbReference type="Proteomes" id="UP001059041">
    <property type="component" value="Linkage Group LG4"/>
</dbReference>
<keyword evidence="3" id="KW-1185">Reference proteome</keyword>
<keyword evidence="1" id="KW-0732">Signal</keyword>
<dbReference type="AlphaFoldDB" id="A0A9W7WZL4"/>
<organism evidence="2 3">
    <name type="scientific">Triplophysa rosa</name>
    <name type="common">Cave loach</name>
    <dbReference type="NCBI Taxonomy" id="992332"/>
    <lineage>
        <taxon>Eukaryota</taxon>
        <taxon>Metazoa</taxon>
        <taxon>Chordata</taxon>
        <taxon>Craniata</taxon>
        <taxon>Vertebrata</taxon>
        <taxon>Euteleostomi</taxon>
        <taxon>Actinopterygii</taxon>
        <taxon>Neopterygii</taxon>
        <taxon>Teleostei</taxon>
        <taxon>Ostariophysi</taxon>
        <taxon>Cypriniformes</taxon>
        <taxon>Nemacheilidae</taxon>
        <taxon>Triplophysa</taxon>
    </lineage>
</organism>
<dbReference type="EMBL" id="JAFHDT010000004">
    <property type="protein sequence ID" value="KAI7811114.1"/>
    <property type="molecule type" value="Genomic_DNA"/>
</dbReference>
<protein>
    <submittedName>
        <fullName evidence="2">Uncharacterized protein</fullName>
    </submittedName>
</protein>
<evidence type="ECO:0000313" key="3">
    <source>
        <dbReference type="Proteomes" id="UP001059041"/>
    </source>
</evidence>
<proteinExistence type="predicted"/>
<evidence type="ECO:0000256" key="1">
    <source>
        <dbReference type="SAM" id="SignalP"/>
    </source>
</evidence>